<evidence type="ECO:0000313" key="3">
    <source>
        <dbReference type="EMBL" id="MDH5832061.1"/>
    </source>
</evidence>
<feature type="domain" description="YhdP central" evidence="2">
    <location>
        <begin position="9"/>
        <end position="1274"/>
    </location>
</feature>
<dbReference type="PANTHER" id="PTHR38690">
    <property type="entry name" value="PROTEASE-RELATED"/>
    <property type="match status" value="1"/>
</dbReference>
<accession>A0ABT6JN04</accession>
<gene>
    <name evidence="3" type="ORF">QFW80_16205</name>
</gene>
<reference evidence="3 4" key="1">
    <citation type="submission" date="2023-04" db="EMBL/GenBank/DDBJ databases">
        <title>Luteimonas sp. M1R5S18.</title>
        <authorList>
            <person name="Sun J.-Q."/>
        </authorList>
    </citation>
    <scope>NUCLEOTIDE SEQUENCE [LARGE SCALE GENOMIC DNA]</scope>
    <source>
        <strain evidence="3 4">M1R5S18</strain>
    </source>
</reference>
<dbReference type="Pfam" id="PF13116">
    <property type="entry name" value="YhdP"/>
    <property type="match status" value="1"/>
</dbReference>
<protein>
    <submittedName>
        <fullName evidence="3">YhdP family protein</fullName>
    </submittedName>
</protein>
<evidence type="ECO:0000259" key="2">
    <source>
        <dbReference type="Pfam" id="PF13116"/>
    </source>
</evidence>
<evidence type="ECO:0000313" key="4">
    <source>
        <dbReference type="Proteomes" id="UP001156831"/>
    </source>
</evidence>
<dbReference type="PANTHER" id="PTHR38690:SF1">
    <property type="entry name" value="PROTEASE"/>
    <property type="match status" value="1"/>
</dbReference>
<dbReference type="EMBL" id="JARXRN010000028">
    <property type="protein sequence ID" value="MDH5832061.1"/>
    <property type="molecule type" value="Genomic_DNA"/>
</dbReference>
<dbReference type="InterPro" id="IPR025263">
    <property type="entry name" value="YhdP_central"/>
</dbReference>
<dbReference type="NCBIfam" id="TIGR02099">
    <property type="entry name" value="YhdP family protein"/>
    <property type="match status" value="1"/>
</dbReference>
<name>A0ABT6JN04_9GAMM</name>
<feature type="compositionally biased region" description="Low complexity" evidence="1">
    <location>
        <begin position="987"/>
        <end position="998"/>
    </location>
</feature>
<evidence type="ECO:0000256" key="1">
    <source>
        <dbReference type="SAM" id="MobiDB-lite"/>
    </source>
</evidence>
<sequence length="1295" mass="137229">MTTPLRRRLRLARRGAWYVVVLALVLAALAAGAVSRLLPLAERHPDRVAAWLTERAGRAIAFDRLDTEWTRRGPLLRVDGLRIGEGAEALRIGEAEILVAQYAGLLPGRSFTELRLRGLRLALQRADDGRWRVRGLPGDGQPGADPFEALESLGELQVIGGRLDIDAPALGIRASVPRIDLRLQVDQARTRAAARAWISDAAPPLDLSLDLDRGDGGGRAYAAAMDADLRAWAPLLRHAGVEVDAGSGRAQVWLQLHQRRVSRVTLEAALADVGLRGSPLAPRQAAPRLRLGALETRARWQATDDGWRLDAPRLRLAREGAPQVLDGLAVSGGARFALHAARIDAGPLLSALALGDRLDPGLRRWLLGATPDARIHDLVLARAADGRLRARARVESLQMASVGDTPGLSGLAGTLSGDADGFRFEPDPDARVRFDWPSGFGPPHEFTLRGDVAGWREGAGLKVGTPALRVQGDGYAADLRGGIWFQNDGTRPVLSLAAQVDEAQVPVARRFWVRHVMPDAAERWLDAALVAGRVRGGRALVAGDLDNWPFSTLRGDQYAGLFQADARLVDTTVKFQPDWPALERLDGEVRFINDGFSLRGRGALAGVEVRDIEARLAHYGTAALDVRARAAGDAGKLLALLRGSPLRNGLEDTFDNLSAEGPVAATFAMSLPLGGSGARPEIDGEIELDGVALGDARWKLAFDQVRGQARYDQQGFRGDGLAAVRDGRPGTLSLRAGRGHVSESGAAFEADLDAVLAADDLLQHAPQLDWLAPRIRGRSRWQVGVVVPRATPGRQAAPARLQLRSSLAGTALDLPEPVAKAAGDTLPTTITTTLPLEGGEVTVDLGGRLALRARSTPAGTGVRVALGTSRVAQAPPSTGLAASGHAPVLDALGWAALAGGGDASGADDRSGDAMPLRGIDITTAQLRLLGTRFPDTRLRVDPAEGGTMLRFEGATLTGALRIPRQSGAAVTGRFSRLHWPTPAPLAANGAAATATATSAPPPADDRDAVDPSKVPPLSLDVDDFRFGSLALGRLELRTRQTAAGLVIERLQTRSDRQSIEAGGSWTGRGADARTRLQVQADSRDFGELMAGLGFGRGIDGGEGTLSFDAGWPRSPGDFALGALQGELSLTIKDGRLVEVEPGAGRLLGLLSIAQLPRRLTLDFSDFFSRGFTFDRLGGSVRLANGVARSDDMAIDGPVAEILMRGRSDLRAQTHDQTIEVRPRTGNLLPAVGAIAGGPVGAAVGAVANAMLRRPLGEMGARTYRVTGPWKEPQVEVVDHGGAPQAAAARRERRVH</sequence>
<dbReference type="RefSeq" id="WP_280603000.1">
    <property type="nucleotide sequence ID" value="NZ_JARXRN010000028.1"/>
</dbReference>
<feature type="region of interest" description="Disordered" evidence="1">
    <location>
        <begin position="987"/>
        <end position="1011"/>
    </location>
</feature>
<proteinExistence type="predicted"/>
<organism evidence="3 4">
    <name type="scientific">Luteimonas rhizosphaericola</name>
    <dbReference type="NCBI Taxonomy" id="3042024"/>
    <lineage>
        <taxon>Bacteria</taxon>
        <taxon>Pseudomonadati</taxon>
        <taxon>Pseudomonadota</taxon>
        <taxon>Gammaproteobacteria</taxon>
        <taxon>Lysobacterales</taxon>
        <taxon>Lysobacteraceae</taxon>
        <taxon>Luteimonas</taxon>
    </lineage>
</organism>
<keyword evidence="4" id="KW-1185">Reference proteome</keyword>
<dbReference type="InterPro" id="IPR011836">
    <property type="entry name" value="YhdP"/>
</dbReference>
<comment type="caution">
    <text evidence="3">The sequence shown here is derived from an EMBL/GenBank/DDBJ whole genome shotgun (WGS) entry which is preliminary data.</text>
</comment>
<dbReference type="Proteomes" id="UP001156831">
    <property type="component" value="Unassembled WGS sequence"/>
</dbReference>